<reference evidence="14" key="1">
    <citation type="submission" date="2018-10" db="EMBL/GenBank/DDBJ databases">
        <title>Acidithiobacillus sulfuriphilus sp. nov.: an extremely acidophilic sulfur-oxidizing chemolithotroph isolated from a neutral pH environment.</title>
        <authorList>
            <person name="Falagan C."/>
            <person name="Moya-Beltran A."/>
            <person name="Quatrini R."/>
            <person name="Johnson D.B."/>
        </authorList>
    </citation>
    <scope>NUCLEOTIDE SEQUENCE [LARGE SCALE GENOMIC DNA]</scope>
    <source>
        <strain evidence="14">CJ-2</strain>
    </source>
</reference>
<dbReference type="AlphaFoldDB" id="A0A3M8RJZ2"/>
<comment type="subcellular location">
    <subcellularLocation>
        <location evidence="2">Cell membrane</location>
        <topology evidence="2">Multi-pass membrane protein</topology>
    </subcellularLocation>
</comment>
<evidence type="ECO:0000256" key="4">
    <source>
        <dbReference type="ARBA" id="ARBA00022475"/>
    </source>
</evidence>
<dbReference type="GO" id="GO:0046872">
    <property type="term" value="F:metal ion binding"/>
    <property type="evidence" value="ECO:0007669"/>
    <property type="project" value="UniProtKB-KW"/>
</dbReference>
<keyword evidence="12 13" id="KW-0472">Membrane</keyword>
<name>A0A3M8RJZ2_9PROT</name>
<evidence type="ECO:0000256" key="6">
    <source>
        <dbReference type="ARBA" id="ARBA00022692"/>
    </source>
</evidence>
<evidence type="ECO:0000256" key="11">
    <source>
        <dbReference type="ARBA" id="ARBA00023049"/>
    </source>
</evidence>
<feature type="transmembrane region" description="Helical" evidence="13">
    <location>
        <begin position="55"/>
        <end position="76"/>
    </location>
</feature>
<accession>A0A3M8RJZ2</accession>
<keyword evidence="10 13" id="KW-1133">Transmembrane helix</keyword>
<dbReference type="OrthoDB" id="5291252at2"/>
<feature type="transmembrane region" description="Helical" evidence="13">
    <location>
        <begin position="12"/>
        <end position="34"/>
    </location>
</feature>
<keyword evidence="11" id="KW-0482">Metalloprotease</keyword>
<keyword evidence="6 13" id="KW-0812">Transmembrane</keyword>
<evidence type="ECO:0000256" key="1">
    <source>
        <dbReference type="ARBA" id="ARBA00001947"/>
    </source>
</evidence>
<feature type="transmembrane region" description="Helical" evidence="13">
    <location>
        <begin position="96"/>
        <end position="117"/>
    </location>
</feature>
<feature type="transmembrane region" description="Helical" evidence="13">
    <location>
        <begin position="137"/>
        <end position="155"/>
    </location>
</feature>
<protein>
    <submittedName>
        <fullName evidence="14">Site-2 protease family protein</fullName>
    </submittedName>
</protein>
<organism evidence="14">
    <name type="scientific">Acidithiobacillus sulfuriphilus</name>
    <dbReference type="NCBI Taxonomy" id="1867749"/>
    <lineage>
        <taxon>Bacteria</taxon>
        <taxon>Pseudomonadati</taxon>
        <taxon>Pseudomonadota</taxon>
        <taxon>Acidithiobacillia</taxon>
        <taxon>Acidithiobacillales</taxon>
        <taxon>Acidithiobacillaceae</taxon>
        <taxon>Acidithiobacillus</taxon>
    </lineage>
</organism>
<dbReference type="InterPro" id="IPR044537">
    <property type="entry name" value="Rip2-like"/>
</dbReference>
<proteinExistence type="inferred from homology"/>
<dbReference type="EMBL" id="RIZI01000116">
    <property type="protein sequence ID" value="RNF68737.1"/>
    <property type="molecule type" value="Genomic_DNA"/>
</dbReference>
<evidence type="ECO:0000256" key="9">
    <source>
        <dbReference type="ARBA" id="ARBA00022833"/>
    </source>
</evidence>
<evidence type="ECO:0000313" key="14">
    <source>
        <dbReference type="EMBL" id="RNF68737.1"/>
    </source>
</evidence>
<dbReference type="PANTHER" id="PTHR35864">
    <property type="entry name" value="ZINC METALLOPROTEASE MJ0611-RELATED"/>
    <property type="match status" value="1"/>
</dbReference>
<dbReference type="RefSeq" id="WP_123101944.1">
    <property type="nucleotide sequence ID" value="NZ_CP127527.1"/>
</dbReference>
<gene>
    <name evidence="14" type="ORF">EC580_02680</name>
</gene>
<keyword evidence="4" id="KW-1003">Cell membrane</keyword>
<evidence type="ECO:0000256" key="12">
    <source>
        <dbReference type="ARBA" id="ARBA00023136"/>
    </source>
</evidence>
<keyword evidence="9" id="KW-0862">Zinc</keyword>
<dbReference type="GO" id="GO:0006508">
    <property type="term" value="P:proteolysis"/>
    <property type="evidence" value="ECO:0007669"/>
    <property type="project" value="UniProtKB-KW"/>
</dbReference>
<dbReference type="CDD" id="cd06158">
    <property type="entry name" value="S2P-M50_like_1"/>
    <property type="match status" value="1"/>
</dbReference>
<evidence type="ECO:0000256" key="7">
    <source>
        <dbReference type="ARBA" id="ARBA00022723"/>
    </source>
</evidence>
<dbReference type="InterPro" id="IPR052348">
    <property type="entry name" value="Metallopeptidase_M50B"/>
</dbReference>
<evidence type="ECO:0000256" key="10">
    <source>
        <dbReference type="ARBA" id="ARBA00022989"/>
    </source>
</evidence>
<comment type="caution">
    <text evidence="14">The sequence shown here is derived from an EMBL/GenBank/DDBJ whole genome shotgun (WGS) entry which is preliminary data.</text>
</comment>
<comment type="cofactor">
    <cofactor evidence="1">
        <name>Zn(2+)</name>
        <dbReference type="ChEBI" id="CHEBI:29105"/>
    </cofactor>
</comment>
<dbReference type="GO" id="GO:0005886">
    <property type="term" value="C:plasma membrane"/>
    <property type="evidence" value="ECO:0007669"/>
    <property type="project" value="UniProtKB-SubCell"/>
</dbReference>
<comment type="similarity">
    <text evidence="3">Belongs to the peptidase M50B family.</text>
</comment>
<evidence type="ECO:0000256" key="3">
    <source>
        <dbReference type="ARBA" id="ARBA00007931"/>
    </source>
</evidence>
<evidence type="ECO:0000256" key="5">
    <source>
        <dbReference type="ARBA" id="ARBA00022670"/>
    </source>
</evidence>
<evidence type="ECO:0000256" key="13">
    <source>
        <dbReference type="SAM" id="Phobius"/>
    </source>
</evidence>
<keyword evidence="5 14" id="KW-0645">Protease</keyword>
<sequence>MLDTAQFIKVVAIWAIPVIFAITVHEVAHGYVAWKHGDPTAMLMGRLTLNPLKHIDPFGTILLPGLLLLLGSPFLFGYAKPVPVNFAGLRNPKRDMVLVALAGPVANLLMTFFWTLVLWTGAHLPGPLAYISEPMQLMGVAGISINLILMILNMIPIPPLDGGRVAVGLLPGPASDALSRLEPYGFIILIVLLFTGLLGTVMGPVFFLLRNLFLQMGGM</sequence>
<dbReference type="GO" id="GO:0008237">
    <property type="term" value="F:metallopeptidase activity"/>
    <property type="evidence" value="ECO:0007669"/>
    <property type="project" value="UniProtKB-KW"/>
</dbReference>
<keyword evidence="8" id="KW-0378">Hydrolase</keyword>
<feature type="transmembrane region" description="Helical" evidence="13">
    <location>
        <begin position="184"/>
        <end position="209"/>
    </location>
</feature>
<dbReference type="PANTHER" id="PTHR35864:SF1">
    <property type="entry name" value="ZINC METALLOPROTEASE YWHC-RELATED"/>
    <property type="match status" value="1"/>
</dbReference>
<keyword evidence="7" id="KW-0479">Metal-binding</keyword>
<evidence type="ECO:0000256" key="2">
    <source>
        <dbReference type="ARBA" id="ARBA00004651"/>
    </source>
</evidence>
<evidence type="ECO:0000256" key="8">
    <source>
        <dbReference type="ARBA" id="ARBA00022801"/>
    </source>
</evidence>